<evidence type="ECO:0000313" key="2">
    <source>
        <dbReference type="Proteomes" id="UP000179769"/>
    </source>
</evidence>
<gene>
    <name evidence="1" type="ORF">BBK14_22625</name>
</gene>
<organism evidence="1 2">
    <name type="scientific">Parafrankia soli</name>
    <dbReference type="NCBI Taxonomy" id="2599596"/>
    <lineage>
        <taxon>Bacteria</taxon>
        <taxon>Bacillati</taxon>
        <taxon>Actinomycetota</taxon>
        <taxon>Actinomycetes</taxon>
        <taxon>Frankiales</taxon>
        <taxon>Frankiaceae</taxon>
        <taxon>Parafrankia</taxon>
    </lineage>
</organism>
<name>A0A1S1PV16_9ACTN</name>
<sequence>MFSALPELTGDQGRCGGLQVHYAVFAGAAGLVTEGDLDLDAARSRDLIKWKSFVPSRTIELVVDTPAVPTGCGATLDFNEAVVRIAPFQPAGDVGAVSGLR</sequence>
<accession>A0A1S1PV16</accession>
<dbReference type="EMBL" id="MAXA01000232">
    <property type="protein sequence ID" value="OHV25137.1"/>
    <property type="molecule type" value="Genomic_DNA"/>
</dbReference>
<reference evidence="2" key="1">
    <citation type="submission" date="2016-07" db="EMBL/GenBank/DDBJ databases">
        <title>Frankia sp. NRRL B-16219 Genome sequencing.</title>
        <authorList>
            <person name="Ghodhbane-Gtari F."/>
            <person name="Swanson E."/>
            <person name="Gueddou A."/>
            <person name="Louati M."/>
            <person name="Nouioui I."/>
            <person name="Hezbri K."/>
            <person name="Abebe-Akele F."/>
            <person name="Simpson S."/>
            <person name="Morris K."/>
            <person name="Thomas K."/>
            <person name="Gtari M."/>
            <person name="Tisa L.S."/>
        </authorList>
    </citation>
    <scope>NUCLEOTIDE SEQUENCE [LARGE SCALE GENOMIC DNA]</scope>
    <source>
        <strain evidence="2">NRRL B-16219</strain>
    </source>
</reference>
<dbReference type="Proteomes" id="UP000179769">
    <property type="component" value="Unassembled WGS sequence"/>
</dbReference>
<evidence type="ECO:0000313" key="1">
    <source>
        <dbReference type="EMBL" id="OHV25137.1"/>
    </source>
</evidence>
<keyword evidence="2" id="KW-1185">Reference proteome</keyword>
<proteinExistence type="predicted"/>
<dbReference type="AlphaFoldDB" id="A0A1S1PV16"/>
<comment type="caution">
    <text evidence="1">The sequence shown here is derived from an EMBL/GenBank/DDBJ whole genome shotgun (WGS) entry which is preliminary data.</text>
</comment>
<protein>
    <submittedName>
        <fullName evidence="1">Uncharacterized protein</fullName>
    </submittedName>
</protein>